<dbReference type="InterPro" id="IPR006058">
    <property type="entry name" value="2Fe2S_fd_BS"/>
</dbReference>
<evidence type="ECO:0000256" key="8">
    <source>
        <dbReference type="ARBA" id="ARBA00023014"/>
    </source>
</evidence>
<dbReference type="CDD" id="cd00207">
    <property type="entry name" value="fer2"/>
    <property type="match status" value="1"/>
</dbReference>
<keyword evidence="5" id="KW-0274">FAD</keyword>
<dbReference type="GO" id="GO:0046872">
    <property type="term" value="F:metal ion binding"/>
    <property type="evidence" value="ECO:0007669"/>
    <property type="project" value="UniProtKB-KW"/>
</dbReference>
<evidence type="ECO:0000256" key="4">
    <source>
        <dbReference type="ARBA" id="ARBA00022723"/>
    </source>
</evidence>
<dbReference type="InterPro" id="IPR017938">
    <property type="entry name" value="Riboflavin_synthase-like_b-brl"/>
</dbReference>
<dbReference type="CDD" id="cd06214">
    <property type="entry name" value="PA_degradation_oxidoreductase_like"/>
    <property type="match status" value="1"/>
</dbReference>
<keyword evidence="6" id="KW-0560">Oxidoreductase</keyword>
<evidence type="ECO:0000256" key="2">
    <source>
        <dbReference type="ARBA" id="ARBA00022630"/>
    </source>
</evidence>
<gene>
    <name evidence="12" type="ORF">SAMN05444141_101832</name>
</gene>
<evidence type="ECO:0000259" key="10">
    <source>
        <dbReference type="PROSITE" id="PS51085"/>
    </source>
</evidence>
<dbReference type="Gene3D" id="3.40.50.80">
    <property type="entry name" value="Nucleotide-binding domain of ferredoxin-NADP reductase (FNR) module"/>
    <property type="match status" value="1"/>
</dbReference>
<dbReference type="PRINTS" id="PR00406">
    <property type="entry name" value="CYTB5RDTASE"/>
</dbReference>
<keyword evidence="4" id="KW-0479">Metal-binding</keyword>
<dbReference type="PANTHER" id="PTHR47354:SF8">
    <property type="entry name" value="1,2-PHENYLACETYL-COA EPOXIDASE, SUBUNIT E"/>
    <property type="match status" value="1"/>
</dbReference>
<evidence type="ECO:0000256" key="3">
    <source>
        <dbReference type="ARBA" id="ARBA00022714"/>
    </source>
</evidence>
<dbReference type="InterPro" id="IPR001709">
    <property type="entry name" value="Flavoprot_Pyr_Nucl_cyt_Rdtase"/>
</dbReference>
<evidence type="ECO:0000256" key="6">
    <source>
        <dbReference type="ARBA" id="ARBA00023002"/>
    </source>
</evidence>
<dbReference type="SUPFAM" id="SSF54292">
    <property type="entry name" value="2Fe-2S ferredoxin-like"/>
    <property type="match status" value="1"/>
</dbReference>
<keyword evidence="7" id="KW-0408">Iron</keyword>
<dbReference type="GO" id="GO:0051537">
    <property type="term" value="F:2 iron, 2 sulfur cluster binding"/>
    <property type="evidence" value="ECO:0007669"/>
    <property type="project" value="UniProtKB-KW"/>
</dbReference>
<dbReference type="SUPFAM" id="SSF52343">
    <property type="entry name" value="Ferredoxin reductase-like, C-terminal NADP-linked domain"/>
    <property type="match status" value="1"/>
</dbReference>
<dbReference type="InterPro" id="IPR012675">
    <property type="entry name" value="Beta-grasp_dom_sf"/>
</dbReference>
<dbReference type="InterPro" id="IPR001433">
    <property type="entry name" value="OxRdtase_FAD/NAD-bd"/>
</dbReference>
<comment type="cofactor">
    <cofactor evidence="9">
        <name>[2Fe-2S] cluster</name>
        <dbReference type="ChEBI" id="CHEBI:190135"/>
    </cofactor>
</comment>
<feature type="domain" description="FAD-binding FR-type" evidence="11">
    <location>
        <begin position="3"/>
        <end position="108"/>
    </location>
</feature>
<evidence type="ECO:0000259" key="11">
    <source>
        <dbReference type="PROSITE" id="PS51384"/>
    </source>
</evidence>
<dbReference type="GO" id="GO:0050660">
    <property type="term" value="F:flavin adenine dinucleotide binding"/>
    <property type="evidence" value="ECO:0007669"/>
    <property type="project" value="TreeGrafter"/>
</dbReference>
<dbReference type="Pfam" id="PF00970">
    <property type="entry name" value="FAD_binding_6"/>
    <property type="match status" value="1"/>
</dbReference>
<evidence type="ECO:0000313" key="12">
    <source>
        <dbReference type="EMBL" id="SFT49107.1"/>
    </source>
</evidence>
<dbReference type="PRINTS" id="PR00371">
    <property type="entry name" value="FPNCR"/>
</dbReference>
<dbReference type="InterPro" id="IPR001041">
    <property type="entry name" value="2Fe-2S_ferredoxin-type"/>
</dbReference>
<evidence type="ECO:0000313" key="13">
    <source>
        <dbReference type="Proteomes" id="UP000183371"/>
    </source>
</evidence>
<dbReference type="AlphaFoldDB" id="A0A1I6YFL1"/>
<name>A0A1I6YFL1_9HYPH</name>
<dbReference type="PROSITE" id="PS51384">
    <property type="entry name" value="FAD_FR"/>
    <property type="match status" value="1"/>
</dbReference>
<reference evidence="13" key="1">
    <citation type="submission" date="2016-10" db="EMBL/GenBank/DDBJ databases">
        <authorList>
            <person name="Varghese N."/>
            <person name="Submissions S."/>
        </authorList>
    </citation>
    <scope>NUCLEOTIDE SEQUENCE [LARGE SCALE GENOMIC DNA]</scope>
    <source>
        <strain evidence="13">DSM 17465</strain>
    </source>
</reference>
<keyword evidence="3" id="KW-0001">2Fe-2S</keyword>
<protein>
    <submittedName>
        <fullName evidence="12">Ring-1,2-phenylacetyl-CoA epoxidase subunit PaaE</fullName>
    </submittedName>
</protein>
<dbReference type="Gene3D" id="2.40.30.10">
    <property type="entry name" value="Translation factors"/>
    <property type="match status" value="1"/>
</dbReference>
<keyword evidence="2" id="KW-0285">Flavoprotein</keyword>
<evidence type="ECO:0000256" key="7">
    <source>
        <dbReference type="ARBA" id="ARBA00023004"/>
    </source>
</evidence>
<dbReference type="InterPro" id="IPR017927">
    <property type="entry name" value="FAD-bd_FR_type"/>
</dbReference>
<dbReference type="GO" id="GO:0016491">
    <property type="term" value="F:oxidoreductase activity"/>
    <property type="evidence" value="ECO:0007669"/>
    <property type="project" value="UniProtKB-KW"/>
</dbReference>
<dbReference type="PROSITE" id="PS51085">
    <property type="entry name" value="2FE2S_FER_2"/>
    <property type="match status" value="1"/>
</dbReference>
<dbReference type="RefSeq" id="WP_054783252.1">
    <property type="nucleotide sequence ID" value="NZ_FPBD01000001.1"/>
</dbReference>
<dbReference type="PROSITE" id="PS00197">
    <property type="entry name" value="2FE2S_FER_1"/>
    <property type="match status" value="1"/>
</dbReference>
<dbReference type="Pfam" id="PF00111">
    <property type="entry name" value="Fer2"/>
    <property type="match status" value="1"/>
</dbReference>
<dbReference type="InterPro" id="IPR036010">
    <property type="entry name" value="2Fe-2S_ferredoxin-like_sf"/>
</dbReference>
<dbReference type="PANTHER" id="PTHR47354">
    <property type="entry name" value="NADH OXIDOREDUCTASE HCR"/>
    <property type="match status" value="1"/>
</dbReference>
<dbReference type="InterPro" id="IPR050415">
    <property type="entry name" value="MRET"/>
</dbReference>
<dbReference type="Proteomes" id="UP000183371">
    <property type="component" value="Unassembled WGS sequence"/>
</dbReference>
<proteinExistence type="predicted"/>
<dbReference type="Pfam" id="PF00175">
    <property type="entry name" value="NAD_binding_1"/>
    <property type="match status" value="1"/>
</dbReference>
<keyword evidence="8" id="KW-0411">Iron-sulfur</keyword>
<accession>A0A1I6YFL1</accession>
<evidence type="ECO:0000256" key="9">
    <source>
        <dbReference type="ARBA" id="ARBA00034078"/>
    </source>
</evidence>
<organism evidence="12 13">
    <name type="scientific">Pseudovibrio denitrificans</name>
    <dbReference type="NCBI Taxonomy" id="258256"/>
    <lineage>
        <taxon>Bacteria</taxon>
        <taxon>Pseudomonadati</taxon>
        <taxon>Pseudomonadota</taxon>
        <taxon>Alphaproteobacteria</taxon>
        <taxon>Hyphomicrobiales</taxon>
        <taxon>Stappiaceae</taxon>
        <taxon>Pseudovibrio</taxon>
    </lineage>
</organism>
<dbReference type="EMBL" id="FPBD01000001">
    <property type="protein sequence ID" value="SFT49107.1"/>
    <property type="molecule type" value="Genomic_DNA"/>
</dbReference>
<evidence type="ECO:0000256" key="1">
    <source>
        <dbReference type="ARBA" id="ARBA00001974"/>
    </source>
</evidence>
<dbReference type="SUPFAM" id="SSF63380">
    <property type="entry name" value="Riboflavin synthase domain-like"/>
    <property type="match status" value="1"/>
</dbReference>
<dbReference type="InterPro" id="IPR008333">
    <property type="entry name" value="Cbr1-like_FAD-bd_dom"/>
</dbReference>
<comment type="cofactor">
    <cofactor evidence="1">
        <name>FAD</name>
        <dbReference type="ChEBI" id="CHEBI:57692"/>
    </cofactor>
</comment>
<dbReference type="Gene3D" id="3.10.20.30">
    <property type="match status" value="1"/>
</dbReference>
<evidence type="ECO:0000256" key="5">
    <source>
        <dbReference type="ARBA" id="ARBA00022827"/>
    </source>
</evidence>
<feature type="domain" description="2Fe-2S ferredoxin-type" evidence="10">
    <location>
        <begin position="264"/>
        <end position="352"/>
    </location>
</feature>
<dbReference type="InterPro" id="IPR039261">
    <property type="entry name" value="FNR_nucleotide-bd"/>
</dbReference>
<sequence>MRNVVYPLRVSEVISETKQAKTIRFDVPTELIDEFHWRPGQHITIELEANGEKLRRPFTISAAQGNGRSLQITVKPNPDGIVSKYLCSAVKAGHQLNVMPPFGGFTLVPRSDHQRTLYFFAGGSGITPAMAMIEAALEDEPRSKLYVLYANRSADGIIFKEHLEQLAERYPSQLEVRHILSKPSMWSMFSPWKSGRISKDVILEYLSECRPIAQDAQYFICGPDSMNNDVRGALQNCDVPADRIHAESFGGDTGAQTEVTSVPALLKLDYYGEAIELEVAEGQSIMNAVRAAGLEPPYSCQSGICGACKAQIKSGAVHMQARMALEDAEVAKGAILTCQSYATTPELSVSFR</sequence>
<keyword evidence="13" id="KW-1185">Reference proteome</keyword>